<dbReference type="EMBL" id="FR687359">
    <property type="protein sequence ID" value="CBW75353.1"/>
    <property type="molecule type" value="Genomic_DNA"/>
</dbReference>
<gene>
    <name evidence="1" type="ordered locus">RBRH_03880</name>
</gene>
<proteinExistence type="predicted"/>
<accession>E5ARX1</accession>
<evidence type="ECO:0000313" key="1">
    <source>
        <dbReference type="EMBL" id="CBW75353.1"/>
    </source>
</evidence>
<dbReference type="KEGG" id="brh:RBRH_03880"/>
<dbReference type="AlphaFoldDB" id="E5ARX1"/>
<protein>
    <submittedName>
        <fullName evidence="1">Uncharacterized protein</fullName>
    </submittedName>
</protein>
<sequence>MVTVVVIVLSVTKFMRRIIMSRIQNIVYPAAPISRYFFITQAAV</sequence>
<dbReference type="STRING" id="882378.RBRH_03880"/>
<organism evidence="1 2">
    <name type="scientific">Mycetohabitans rhizoxinica (strain DSM 19002 / CIP 109453 / HKI 454)</name>
    <name type="common">Paraburkholderia rhizoxinica</name>
    <dbReference type="NCBI Taxonomy" id="882378"/>
    <lineage>
        <taxon>Bacteria</taxon>
        <taxon>Pseudomonadati</taxon>
        <taxon>Pseudomonadota</taxon>
        <taxon>Betaproteobacteria</taxon>
        <taxon>Burkholderiales</taxon>
        <taxon>Burkholderiaceae</taxon>
        <taxon>Mycetohabitans</taxon>
    </lineage>
</organism>
<dbReference type="HOGENOM" id="CLU_3213601_0_0_4"/>
<dbReference type="Proteomes" id="UP000007437">
    <property type="component" value="Chromosome"/>
</dbReference>
<reference evidence="1 2" key="1">
    <citation type="journal article" date="2011" name="J. Bacteriol.">
        <title>Complete genome sequence of Burkholderia rhizoxinica, an endosymbiont of Rhizopus microsporus.</title>
        <authorList>
            <person name="Lackner G."/>
            <person name="Moebius N."/>
            <person name="Partida-Martinez L."/>
            <person name="Hertweck C."/>
        </authorList>
    </citation>
    <scope>NUCLEOTIDE SEQUENCE [LARGE SCALE GENOMIC DNA]</scope>
    <source>
        <strain evidence="2">DSM 19002 / CIP 109453 / HKI 454</strain>
    </source>
</reference>
<name>E5ARX1_MYCRK</name>
<evidence type="ECO:0000313" key="2">
    <source>
        <dbReference type="Proteomes" id="UP000007437"/>
    </source>
</evidence>